<accession>A0A5K7ZWT4</accession>
<dbReference type="Pfam" id="PF09339">
    <property type="entry name" value="HTH_IclR"/>
    <property type="match status" value="1"/>
</dbReference>
<feature type="compositionally biased region" description="Basic and acidic residues" evidence="1">
    <location>
        <begin position="162"/>
        <end position="176"/>
    </location>
</feature>
<organism evidence="3 4">
    <name type="scientific">Desulfosarcina ovata subsp. sediminis</name>
    <dbReference type="NCBI Taxonomy" id="885957"/>
    <lineage>
        <taxon>Bacteria</taxon>
        <taxon>Pseudomonadati</taxon>
        <taxon>Thermodesulfobacteriota</taxon>
        <taxon>Desulfobacteria</taxon>
        <taxon>Desulfobacterales</taxon>
        <taxon>Desulfosarcinaceae</taxon>
        <taxon>Desulfosarcina</taxon>
    </lineage>
</organism>
<protein>
    <recommendedName>
        <fullName evidence="2">HTH iclR-type domain-containing protein</fullName>
    </recommendedName>
</protein>
<dbReference type="EMBL" id="AP021876">
    <property type="protein sequence ID" value="BBO84727.1"/>
    <property type="molecule type" value="Genomic_DNA"/>
</dbReference>
<dbReference type="Gene3D" id="1.10.10.10">
    <property type="entry name" value="Winged helix-like DNA-binding domain superfamily/Winged helix DNA-binding domain"/>
    <property type="match status" value="1"/>
</dbReference>
<evidence type="ECO:0000313" key="4">
    <source>
        <dbReference type="Proteomes" id="UP000425960"/>
    </source>
</evidence>
<dbReference type="Proteomes" id="UP000425960">
    <property type="component" value="Chromosome"/>
</dbReference>
<dbReference type="RefSeq" id="WP_155324562.1">
    <property type="nucleotide sequence ID" value="NZ_AP021876.1"/>
</dbReference>
<dbReference type="SMART" id="SM00346">
    <property type="entry name" value="HTH_ICLR"/>
    <property type="match status" value="1"/>
</dbReference>
<name>A0A5K7ZWT4_9BACT</name>
<proteinExistence type="predicted"/>
<dbReference type="KEGG" id="dov:DSCO28_52930"/>
<evidence type="ECO:0000259" key="2">
    <source>
        <dbReference type="PROSITE" id="PS51077"/>
    </source>
</evidence>
<reference evidence="3 4" key="1">
    <citation type="submission" date="2019-11" db="EMBL/GenBank/DDBJ databases">
        <title>Comparative genomics of hydrocarbon-degrading Desulfosarcina strains.</title>
        <authorList>
            <person name="Watanabe M."/>
            <person name="Kojima H."/>
            <person name="Fukui M."/>
        </authorList>
    </citation>
    <scope>NUCLEOTIDE SEQUENCE [LARGE SCALE GENOMIC DNA]</scope>
    <source>
        <strain evidence="3 4">28bB2T</strain>
    </source>
</reference>
<evidence type="ECO:0000256" key="1">
    <source>
        <dbReference type="SAM" id="MobiDB-lite"/>
    </source>
</evidence>
<dbReference type="InterPro" id="IPR036388">
    <property type="entry name" value="WH-like_DNA-bd_sf"/>
</dbReference>
<dbReference type="GO" id="GO:0006355">
    <property type="term" value="P:regulation of DNA-templated transcription"/>
    <property type="evidence" value="ECO:0007669"/>
    <property type="project" value="InterPro"/>
</dbReference>
<feature type="region of interest" description="Disordered" evidence="1">
    <location>
        <begin position="93"/>
        <end position="113"/>
    </location>
</feature>
<dbReference type="InterPro" id="IPR036390">
    <property type="entry name" value="WH_DNA-bd_sf"/>
</dbReference>
<sequence>MSLNYKRVPAIDKCFSILSLMAEAQRPFMFFEIVKRLNLNKSTVFNILHTLNDLNVLQRGSDGLFRLGPQLVVLGKAAAEWIASNETAPLPEEINNSAISDGLDPEKPEPRDNAFNLRKRSVAYDQDTIRMLVEHSEIFRNIIWNIHLLATAGNRKPLNGFDRNKANNDDPVRDRC</sequence>
<dbReference type="AlphaFoldDB" id="A0A5K7ZWT4"/>
<dbReference type="InterPro" id="IPR005471">
    <property type="entry name" value="Tscrpt_reg_IclR_N"/>
</dbReference>
<dbReference type="SUPFAM" id="SSF46785">
    <property type="entry name" value="Winged helix' DNA-binding domain"/>
    <property type="match status" value="1"/>
</dbReference>
<feature type="region of interest" description="Disordered" evidence="1">
    <location>
        <begin position="157"/>
        <end position="176"/>
    </location>
</feature>
<feature type="domain" description="HTH iclR-type" evidence="2">
    <location>
        <begin position="8"/>
        <end position="69"/>
    </location>
</feature>
<evidence type="ECO:0000313" key="3">
    <source>
        <dbReference type="EMBL" id="BBO84727.1"/>
    </source>
</evidence>
<dbReference type="PROSITE" id="PS51077">
    <property type="entry name" value="HTH_ICLR"/>
    <property type="match status" value="1"/>
</dbReference>
<dbReference type="GO" id="GO:0003677">
    <property type="term" value="F:DNA binding"/>
    <property type="evidence" value="ECO:0007669"/>
    <property type="project" value="InterPro"/>
</dbReference>
<gene>
    <name evidence="3" type="ORF">DSCO28_52930</name>
</gene>